<dbReference type="NCBIfam" id="NF033831">
    <property type="entry name" value="sce7725_fam"/>
    <property type="match status" value="1"/>
</dbReference>
<name>A0ABS1SRW1_9MICO</name>
<dbReference type="InterPro" id="IPR047727">
    <property type="entry name" value="Sce7725-like"/>
</dbReference>
<organism evidence="1 2">
    <name type="scientific">Leucobacter chromiireducens subsp. chromiireducens</name>
    <dbReference type="NCBI Taxonomy" id="660067"/>
    <lineage>
        <taxon>Bacteria</taxon>
        <taxon>Bacillati</taxon>
        <taxon>Actinomycetota</taxon>
        <taxon>Actinomycetes</taxon>
        <taxon>Micrococcales</taxon>
        <taxon>Microbacteriaceae</taxon>
        <taxon>Leucobacter</taxon>
    </lineage>
</organism>
<dbReference type="EMBL" id="QYAD01000003">
    <property type="protein sequence ID" value="MBL3690365.1"/>
    <property type="molecule type" value="Genomic_DNA"/>
</dbReference>
<keyword evidence="1" id="KW-0547">Nucleotide-binding</keyword>
<keyword evidence="2" id="KW-1185">Reference proteome</keyword>
<protein>
    <submittedName>
        <fullName evidence="1">ATP-binding protein</fullName>
    </submittedName>
</protein>
<evidence type="ECO:0000313" key="2">
    <source>
        <dbReference type="Proteomes" id="UP001646141"/>
    </source>
</evidence>
<accession>A0ABS1SRW1</accession>
<proteinExistence type="predicted"/>
<evidence type="ECO:0000313" key="1">
    <source>
        <dbReference type="EMBL" id="MBL3690365.1"/>
    </source>
</evidence>
<dbReference type="RefSeq" id="WP_202382459.1">
    <property type="nucleotide sequence ID" value="NZ_BAAAMA010000001.1"/>
</dbReference>
<comment type="caution">
    <text evidence="1">The sequence shown here is derived from an EMBL/GenBank/DDBJ whole genome shotgun (WGS) entry which is preliminary data.</text>
</comment>
<keyword evidence="1" id="KW-0067">ATP-binding</keyword>
<reference evidence="1 2" key="1">
    <citation type="submission" date="2018-09" db="EMBL/GenBank/DDBJ databases">
        <title>Comparative genomics of Leucobacter spp.</title>
        <authorList>
            <person name="Reis A.C."/>
            <person name="Kolvenbach B.A."/>
            <person name="Corvini P.F.X."/>
            <person name="Nunes O.C."/>
        </authorList>
    </citation>
    <scope>NUCLEOTIDE SEQUENCE [LARGE SCALE GENOMIC DNA]</scope>
    <source>
        <strain evidence="1 2">L-1</strain>
    </source>
</reference>
<sequence length="309" mass="33719">MYYPVLRGKRFELLAVRDSAAVMAASGFVPIVEPVTAKLDDLKRALDALTENGCSSFVIVNSRHGKNRPTTPAVESLLQQYPNASTGSPAMALTASTSLADVLAFLTRHQGRRVALIHAGFTNGPALAQQVTNFQGDLTHVFEDKKTDSLYRQSFLSGTRVIVADGFTRTNNRDYPDVEQFSSLHLTYQNDGFDGFGDYLIQGDYFQDGGGGAYAVAIHLTCIDPNDQDRMHIRHFVSDDNETRADPGAKFDQAVAKLVAHVNSPASYVLSTAGLDSFLRCAAGPHYPGLGSLKRYSMNHHIETLANYP</sequence>
<dbReference type="Proteomes" id="UP001646141">
    <property type="component" value="Unassembled WGS sequence"/>
</dbReference>
<gene>
    <name evidence="1" type="ORF">D3226_10385</name>
</gene>
<dbReference type="GO" id="GO:0005524">
    <property type="term" value="F:ATP binding"/>
    <property type="evidence" value="ECO:0007669"/>
    <property type="project" value="UniProtKB-KW"/>
</dbReference>